<feature type="domain" description="CCHC-type" evidence="2">
    <location>
        <begin position="104"/>
        <end position="120"/>
    </location>
</feature>
<evidence type="ECO:0000256" key="1">
    <source>
        <dbReference type="SAM" id="MobiDB-lite"/>
    </source>
</evidence>
<evidence type="ECO:0000313" key="3">
    <source>
        <dbReference type="EMBL" id="NOV38806.1"/>
    </source>
</evidence>
<dbReference type="Pfam" id="PF00098">
    <property type="entry name" value="zf-CCHC"/>
    <property type="match status" value="1"/>
</dbReference>
<dbReference type="GO" id="GO:0003676">
    <property type="term" value="F:nucleic acid binding"/>
    <property type="evidence" value="ECO:0007669"/>
    <property type="project" value="InterPro"/>
</dbReference>
<dbReference type="VEuPathDB" id="VectorBase:LOC119181248"/>
<dbReference type="SMART" id="SM00343">
    <property type="entry name" value="ZnF_C2HC"/>
    <property type="match status" value="3"/>
</dbReference>
<protein>
    <recommendedName>
        <fullName evidence="2">CCHC-type domain-containing protein</fullName>
    </recommendedName>
</protein>
<dbReference type="GO" id="GO:0008270">
    <property type="term" value="F:zinc ion binding"/>
    <property type="evidence" value="ECO:0007669"/>
    <property type="project" value="InterPro"/>
</dbReference>
<feature type="domain" description="CCHC-type" evidence="2">
    <location>
        <begin position="44"/>
        <end position="58"/>
    </location>
</feature>
<dbReference type="AlphaFoldDB" id="A0A6M2CYS8"/>
<reference evidence="3" key="1">
    <citation type="submission" date="2019-09" db="EMBL/GenBank/DDBJ databases">
        <title>Organ-specific transcriptomic study of the physiology of the cattle tick, Rhipicephalus microplus.</title>
        <authorList>
            <person name="Tirloni L."/>
            <person name="Braz G."/>
            <person name="Gandara A.C.P."/>
            <person name="Sabadin G.A."/>
            <person name="da Silva R.M."/>
            <person name="Guizzo M.G."/>
            <person name="Machado J.A."/>
            <person name="Costa E.P."/>
            <person name="Gomes H.F."/>
            <person name="Moraes J."/>
            <person name="Mota M.B.S."/>
            <person name="Mesquita R.D."/>
            <person name="Alvarenga P.H."/>
            <person name="Alves F."/>
            <person name="Seixas A."/>
            <person name="da Fonseca R.N."/>
            <person name="Fogaca A."/>
            <person name="Logullo C."/>
            <person name="Tanaka A."/>
            <person name="Daffre S."/>
            <person name="Termignoni C."/>
            <person name="Vaz I.S.Jr."/>
            <person name="Oliveira P.L."/>
            <person name="Ribeiro J.M."/>
        </authorList>
    </citation>
    <scope>NUCLEOTIDE SEQUENCE</scope>
    <source>
        <strain evidence="3">Porto Alegre</strain>
    </source>
</reference>
<dbReference type="Gene3D" id="4.10.60.10">
    <property type="entry name" value="Zinc finger, CCHC-type"/>
    <property type="match status" value="2"/>
</dbReference>
<organism evidence="3">
    <name type="scientific">Rhipicephalus microplus</name>
    <name type="common">Cattle tick</name>
    <name type="synonym">Boophilus microplus</name>
    <dbReference type="NCBI Taxonomy" id="6941"/>
    <lineage>
        <taxon>Eukaryota</taxon>
        <taxon>Metazoa</taxon>
        <taxon>Ecdysozoa</taxon>
        <taxon>Arthropoda</taxon>
        <taxon>Chelicerata</taxon>
        <taxon>Arachnida</taxon>
        <taxon>Acari</taxon>
        <taxon>Parasitiformes</taxon>
        <taxon>Ixodida</taxon>
        <taxon>Ixodoidea</taxon>
        <taxon>Ixodidae</taxon>
        <taxon>Rhipicephalinae</taxon>
        <taxon>Rhipicephalus</taxon>
        <taxon>Boophilus</taxon>
    </lineage>
</organism>
<dbReference type="InterPro" id="IPR001878">
    <property type="entry name" value="Znf_CCHC"/>
</dbReference>
<accession>A0A6M2CYS8</accession>
<name>A0A6M2CYS8_RHIMP</name>
<feature type="domain" description="CCHC-type" evidence="2">
    <location>
        <begin position="67"/>
        <end position="83"/>
    </location>
</feature>
<dbReference type="EMBL" id="GHWJ01006069">
    <property type="protein sequence ID" value="NOV38806.1"/>
    <property type="molecule type" value="Transcribed_RNA"/>
</dbReference>
<dbReference type="InterPro" id="IPR036875">
    <property type="entry name" value="Znf_CCHC_sf"/>
</dbReference>
<feature type="region of interest" description="Disordered" evidence="1">
    <location>
        <begin position="116"/>
        <end position="142"/>
    </location>
</feature>
<proteinExistence type="predicted"/>
<evidence type="ECO:0000259" key="2">
    <source>
        <dbReference type="SMART" id="SM00343"/>
    </source>
</evidence>
<dbReference type="OrthoDB" id="196131at2759"/>
<dbReference type="SUPFAM" id="SSF57756">
    <property type="entry name" value="Retrovirus zinc finger-like domains"/>
    <property type="match status" value="1"/>
</dbReference>
<sequence>MSRDYPNSDSLSGGGGRGCFKFGFELSRDCPTASSDDRPKKGYFNCGEYNHMSRDCPNPQHERRSKGWFKCAEERHMSCDCPNPDARGGRGGNFSGDEADRPKGCFKWQQEGHMAKHCTNEPVPRMGPDGGVHASHSALATE</sequence>